<keyword evidence="5" id="KW-1185">Reference proteome</keyword>
<evidence type="ECO:0000259" key="3">
    <source>
        <dbReference type="PROSITE" id="PS01180"/>
    </source>
</evidence>
<dbReference type="InterPro" id="IPR035914">
    <property type="entry name" value="Sperma_CUB_dom_sf"/>
</dbReference>
<comment type="caution">
    <text evidence="4">The sequence shown here is derived from an EMBL/GenBank/DDBJ whole genome shotgun (WGS) entry which is preliminary data.</text>
</comment>
<dbReference type="Pfam" id="PF00431">
    <property type="entry name" value="CUB"/>
    <property type="match status" value="1"/>
</dbReference>
<dbReference type="OrthoDB" id="6338670at2759"/>
<accession>A0A6A4V6V7</accession>
<dbReference type="AlphaFoldDB" id="A0A6A4V6V7"/>
<dbReference type="PANTHER" id="PTHR46908:SF8">
    <property type="entry name" value="C-TYPE LECTIN DOMAIN-CONTAINING PROTEIN"/>
    <property type="match status" value="1"/>
</dbReference>
<comment type="caution">
    <text evidence="2">Lacks conserved residue(s) required for the propagation of feature annotation.</text>
</comment>
<feature type="domain" description="CUB" evidence="3">
    <location>
        <begin position="84"/>
        <end position="201"/>
    </location>
</feature>
<dbReference type="Proteomes" id="UP000440578">
    <property type="component" value="Unassembled WGS sequence"/>
</dbReference>
<proteinExistence type="predicted"/>
<dbReference type="SUPFAM" id="SSF49854">
    <property type="entry name" value="Spermadhesin, CUB domain"/>
    <property type="match status" value="2"/>
</dbReference>
<evidence type="ECO:0000313" key="5">
    <source>
        <dbReference type="Proteomes" id="UP000440578"/>
    </source>
</evidence>
<evidence type="ECO:0000256" key="2">
    <source>
        <dbReference type="PROSITE-ProRule" id="PRU00059"/>
    </source>
</evidence>
<dbReference type="EMBL" id="VIIS01002223">
    <property type="protein sequence ID" value="KAF0286900.1"/>
    <property type="molecule type" value="Genomic_DNA"/>
</dbReference>
<dbReference type="CDD" id="cd00041">
    <property type="entry name" value="CUB"/>
    <property type="match status" value="1"/>
</dbReference>
<protein>
    <submittedName>
        <fullName evidence="4">Cubilin</fullName>
    </submittedName>
</protein>
<gene>
    <name evidence="4" type="primary">CUBN_4</name>
    <name evidence="4" type="ORF">FJT64_014664</name>
</gene>
<reference evidence="4 5" key="1">
    <citation type="submission" date="2019-07" db="EMBL/GenBank/DDBJ databases">
        <title>Draft genome assembly of a fouling barnacle, Amphibalanus amphitrite (Darwin, 1854): The first reference genome for Thecostraca.</title>
        <authorList>
            <person name="Kim W."/>
        </authorList>
    </citation>
    <scope>NUCLEOTIDE SEQUENCE [LARGE SCALE GENOMIC DNA]</scope>
    <source>
        <strain evidence="4">SNU_AA5</strain>
        <tissue evidence="4">Soma without cirri and trophi</tissue>
    </source>
</reference>
<name>A0A6A4V6V7_AMPAM</name>
<dbReference type="InterPro" id="IPR000859">
    <property type="entry name" value="CUB_dom"/>
</dbReference>
<keyword evidence="1" id="KW-1015">Disulfide bond</keyword>
<dbReference type="PANTHER" id="PTHR46908">
    <property type="entry name" value="CUBILIN-LIKE PROTEIN"/>
    <property type="match status" value="1"/>
</dbReference>
<dbReference type="PROSITE" id="PS01180">
    <property type="entry name" value="CUB"/>
    <property type="match status" value="1"/>
</dbReference>
<dbReference type="SMART" id="SM00042">
    <property type="entry name" value="CUB"/>
    <property type="match status" value="1"/>
</dbReference>
<evidence type="ECO:0000256" key="1">
    <source>
        <dbReference type="ARBA" id="ARBA00023157"/>
    </source>
</evidence>
<organism evidence="4 5">
    <name type="scientific">Amphibalanus amphitrite</name>
    <name type="common">Striped barnacle</name>
    <name type="synonym">Balanus amphitrite</name>
    <dbReference type="NCBI Taxonomy" id="1232801"/>
    <lineage>
        <taxon>Eukaryota</taxon>
        <taxon>Metazoa</taxon>
        <taxon>Ecdysozoa</taxon>
        <taxon>Arthropoda</taxon>
        <taxon>Crustacea</taxon>
        <taxon>Multicrustacea</taxon>
        <taxon>Cirripedia</taxon>
        <taxon>Thoracica</taxon>
        <taxon>Thoracicalcarea</taxon>
        <taxon>Balanomorpha</taxon>
        <taxon>Balanoidea</taxon>
        <taxon>Balanidae</taxon>
        <taxon>Amphibalaninae</taxon>
        <taxon>Amphibalanus</taxon>
    </lineage>
</organism>
<dbReference type="InterPro" id="IPR052129">
    <property type="entry name" value="Spermadhesin-Link_domain"/>
</dbReference>
<dbReference type="FunFam" id="2.60.120.290:FF:000013">
    <property type="entry name" value="Membrane frizzled-related protein"/>
    <property type="match status" value="1"/>
</dbReference>
<dbReference type="Gene3D" id="2.60.120.290">
    <property type="entry name" value="Spermadhesin, CUB domain"/>
    <property type="match status" value="1"/>
</dbReference>
<sequence length="511" mass="56194">MAGPLSVRFTQNMFGVCQIPGVRAARRPRPAPVATMTAARAGLLLGLLCAPLAAPAAGEPSLEQELLKSAAGATPLHRVRRDTCGGTFDHQTEEKVITSPNYPSDYHNSAQCYYTISAPVGHVIHVTFEDFRIEIPRTSSSNCTYDGLVVRDGSHTVEPMGRYCGKVKPPDFTSRSNLLVLNLYSDESLGFRGFKLRYKIICGQAFFSEHGTLLFNENEPHISETNTCEYELITTPDKYLDLNFTINELMLTTVEVLDHGEIIRSLQRQNDYKDMDVRVISTSNVLRLRFKYQGLSEGHAVIAYQAHPRAVVSGDPVFLFHMQTCRGLVTTDNNGVAASDVVKSAVAHRLEKVGGHQNDSFTPGNEVYVRTLSGGSRPLSLSADPNGVGAYDLTAQDNSTWRLFGQLWHGGRVWLENKQMPGNYLGMYGVSGGSTDSPTVTARVALCAPAVDWVVYKVPLDFGWYRYETRGEYQARWVDGLTAAAYRDCLPHPLLFPHCGGSQDTSCPASA</sequence>
<evidence type="ECO:0000313" key="4">
    <source>
        <dbReference type="EMBL" id="KAF0286900.1"/>
    </source>
</evidence>